<name>A0A6J4HDU6_9SPHI</name>
<dbReference type="InterPro" id="IPR003961">
    <property type="entry name" value="FN3_dom"/>
</dbReference>
<dbReference type="SUPFAM" id="SSF49265">
    <property type="entry name" value="Fibronectin type III"/>
    <property type="match status" value="1"/>
</dbReference>
<accession>A0A6J4HDU6</accession>
<reference evidence="1" key="1">
    <citation type="submission" date="2020-02" db="EMBL/GenBank/DDBJ databases">
        <authorList>
            <person name="Meier V. D."/>
        </authorList>
    </citation>
    <scope>NUCLEOTIDE SEQUENCE</scope>
    <source>
        <strain evidence="1">AVDCRST_MAG56</strain>
    </source>
</reference>
<dbReference type="InterPro" id="IPR013783">
    <property type="entry name" value="Ig-like_fold"/>
</dbReference>
<dbReference type="AlphaFoldDB" id="A0A6J4HDU6"/>
<organism evidence="1">
    <name type="scientific">uncultured Cytophagales bacterium</name>
    <dbReference type="NCBI Taxonomy" id="158755"/>
    <lineage>
        <taxon>Bacteria</taxon>
        <taxon>Pseudomonadati</taxon>
        <taxon>Bacteroidota</taxon>
        <taxon>Sphingobacteriia</taxon>
        <taxon>Sphingobacteriales</taxon>
        <taxon>environmental samples</taxon>
    </lineage>
</organism>
<protein>
    <submittedName>
        <fullName evidence="1">Uncharacterized protein</fullName>
    </submittedName>
</protein>
<dbReference type="CDD" id="cd00063">
    <property type="entry name" value="FN3"/>
    <property type="match status" value="1"/>
</dbReference>
<gene>
    <name evidence="1" type="ORF">AVDCRST_MAG56-667</name>
</gene>
<dbReference type="EMBL" id="CADCTQ010000033">
    <property type="protein sequence ID" value="CAA9219491.1"/>
    <property type="molecule type" value="Genomic_DNA"/>
</dbReference>
<dbReference type="Gene3D" id="2.60.40.10">
    <property type="entry name" value="Immunoglobulins"/>
    <property type="match status" value="1"/>
</dbReference>
<proteinExistence type="predicted"/>
<sequence length="364" mass="41693">MHQPPRRLSLRIQSALLGTLLLMGLNAYGQVPNDNIAARMELAVDRAAFSSNTSNCTVERQCIDRRLAGNCVDFHNDQWFWFRTSRAGKYYVNLSGQRCRDRKGLQLMVIDGIPCKTDTYQVLQCISLANQDDVYAELDLALADHPYLLNVDGYLGDFCQFDVQVSRTPKGLPLATPDPLAMPVRGEKRENRLTVHWQLPPALADQVTGFQVYRWFTKGPTSTLVATLPAAFSARGGDQLAYQVEDTLREEGRYQYRILAVTSDSSRMVIGEHWEVYEKQPSAAVEPTDNLLLKLDYKPRTPLQILIIDAQTDRVLKSIDVTYTGKHKHFTYDVSRFREQGIYRYRVQVINLKNRHTDEYYFTK</sequence>
<dbReference type="InterPro" id="IPR036116">
    <property type="entry name" value="FN3_sf"/>
</dbReference>
<evidence type="ECO:0000313" key="1">
    <source>
        <dbReference type="EMBL" id="CAA9219491.1"/>
    </source>
</evidence>